<accession>A0A0C9WEX3</accession>
<name>A0A0C9WEX3_9AGAM</name>
<sequence length="631" mass="68811">MDHGRAGSRFIRCGVNDQHEGTVQQLVPDAASGTFLSAGADGRAKLWDSKNLRCLWSSEKQLQSLVTDPLLSLAGGLSEGYIAGALASGDILLWIVPEMLTLDDLPAHIVLDELRVTAPIHIERQPTHQADSSVPEPRLSQMWLYRTAISQVTLFIRYSNHPLFYRVFIDTKSAKVETTSFGDSSSGYISVIEPVISIQPSEGSMIIAGDQLGFVSVYDANAPFTSQAPVPPVHKFEAHTDGCITAISWNAIVLATGSARGTTVVWDALTLEPVRYFTSPAARPAPGRDWDSVGKILLDKELIVIIVGNRVMTWKVGQVSGREYQHLKSRNAHAKKNLISKGHQQYEMHKDISESRKELEYEKAHFQRTYGREREQRTTLTSLGLSELEAVEYVLMLSREEEERRRIAMAVDEGVFEGDFDELPGTSFQSQPSPPSGYLSSRRSSSSSTYHSNGRQYPRVTLPISNEKVQVSPPFVPEPMEAGTSISPLGSMATGSGGQSGAMAVRSTSSSSPVHFPAISSSLSSTPSSRGGMSTHHSVSSSPDQPRSAWSTPMRSVPPSPGPSSPRSRVSTPVVARPSSSNMSMLTADIARNKEGLKKEESLPDLEEMDDDLKFAIELSLAEARSRGEEV</sequence>
<feature type="compositionally biased region" description="Polar residues" evidence="2">
    <location>
        <begin position="531"/>
        <end position="551"/>
    </location>
</feature>
<dbReference type="OrthoDB" id="429520at2759"/>
<dbReference type="InterPro" id="IPR036322">
    <property type="entry name" value="WD40_repeat_dom_sf"/>
</dbReference>
<dbReference type="HOGENOM" id="CLU_008398_0_0_1"/>
<feature type="compositionally biased region" description="Low complexity" evidence="2">
    <location>
        <begin position="565"/>
        <end position="581"/>
    </location>
</feature>
<dbReference type="EMBL" id="KN839847">
    <property type="protein sequence ID" value="KIJ64306.1"/>
    <property type="molecule type" value="Genomic_DNA"/>
</dbReference>
<dbReference type="Pfam" id="PF00400">
    <property type="entry name" value="WD40"/>
    <property type="match status" value="2"/>
</dbReference>
<dbReference type="SUPFAM" id="SSF50978">
    <property type="entry name" value="WD40 repeat-like"/>
    <property type="match status" value="1"/>
</dbReference>
<feature type="region of interest" description="Disordered" evidence="2">
    <location>
        <begin position="420"/>
        <end position="587"/>
    </location>
</feature>
<feature type="repeat" description="WD" evidence="1">
    <location>
        <begin position="16"/>
        <end position="57"/>
    </location>
</feature>
<protein>
    <submittedName>
        <fullName evidence="3">Uncharacterized protein</fullName>
    </submittedName>
</protein>
<dbReference type="Proteomes" id="UP000053820">
    <property type="component" value="Unassembled WGS sequence"/>
</dbReference>
<evidence type="ECO:0000256" key="1">
    <source>
        <dbReference type="PROSITE-ProRule" id="PRU00221"/>
    </source>
</evidence>
<evidence type="ECO:0000313" key="3">
    <source>
        <dbReference type="EMBL" id="KIJ64306.1"/>
    </source>
</evidence>
<evidence type="ECO:0000313" key="4">
    <source>
        <dbReference type="Proteomes" id="UP000053820"/>
    </source>
</evidence>
<dbReference type="Gene3D" id="2.130.10.10">
    <property type="entry name" value="YVTN repeat-like/Quinoprotein amine dehydrogenase"/>
    <property type="match status" value="1"/>
</dbReference>
<gene>
    <name evidence="3" type="ORF">HYDPIDRAFT_90798</name>
</gene>
<dbReference type="InterPro" id="IPR003903">
    <property type="entry name" value="UIM_dom"/>
</dbReference>
<dbReference type="PROSITE" id="PS50330">
    <property type="entry name" value="UIM"/>
    <property type="match status" value="1"/>
</dbReference>
<dbReference type="InterPro" id="IPR015943">
    <property type="entry name" value="WD40/YVTN_repeat-like_dom_sf"/>
</dbReference>
<keyword evidence="4" id="KW-1185">Reference proteome</keyword>
<dbReference type="InterPro" id="IPR001680">
    <property type="entry name" value="WD40_rpt"/>
</dbReference>
<dbReference type="SMART" id="SM00320">
    <property type="entry name" value="WD40"/>
    <property type="match status" value="3"/>
</dbReference>
<feature type="compositionally biased region" description="Low complexity" evidence="2">
    <location>
        <begin position="520"/>
        <end position="529"/>
    </location>
</feature>
<dbReference type="PROSITE" id="PS50082">
    <property type="entry name" value="WD_REPEATS_2"/>
    <property type="match status" value="1"/>
</dbReference>
<organism evidence="3 4">
    <name type="scientific">Hydnomerulius pinastri MD-312</name>
    <dbReference type="NCBI Taxonomy" id="994086"/>
    <lineage>
        <taxon>Eukaryota</taxon>
        <taxon>Fungi</taxon>
        <taxon>Dikarya</taxon>
        <taxon>Basidiomycota</taxon>
        <taxon>Agaricomycotina</taxon>
        <taxon>Agaricomycetes</taxon>
        <taxon>Agaricomycetidae</taxon>
        <taxon>Boletales</taxon>
        <taxon>Boletales incertae sedis</taxon>
        <taxon>Leucogyrophana</taxon>
    </lineage>
</organism>
<keyword evidence="1" id="KW-0853">WD repeat</keyword>
<reference evidence="3 4" key="1">
    <citation type="submission" date="2014-04" db="EMBL/GenBank/DDBJ databases">
        <title>Evolutionary Origins and Diversification of the Mycorrhizal Mutualists.</title>
        <authorList>
            <consortium name="DOE Joint Genome Institute"/>
            <consortium name="Mycorrhizal Genomics Consortium"/>
            <person name="Kohler A."/>
            <person name="Kuo A."/>
            <person name="Nagy L.G."/>
            <person name="Floudas D."/>
            <person name="Copeland A."/>
            <person name="Barry K.W."/>
            <person name="Cichocki N."/>
            <person name="Veneault-Fourrey C."/>
            <person name="LaButti K."/>
            <person name="Lindquist E.A."/>
            <person name="Lipzen A."/>
            <person name="Lundell T."/>
            <person name="Morin E."/>
            <person name="Murat C."/>
            <person name="Riley R."/>
            <person name="Ohm R."/>
            <person name="Sun H."/>
            <person name="Tunlid A."/>
            <person name="Henrissat B."/>
            <person name="Grigoriev I.V."/>
            <person name="Hibbett D.S."/>
            <person name="Martin F."/>
        </authorList>
    </citation>
    <scope>NUCLEOTIDE SEQUENCE [LARGE SCALE GENOMIC DNA]</scope>
    <source>
        <strain evidence="3 4">MD-312</strain>
    </source>
</reference>
<proteinExistence type="predicted"/>
<dbReference type="AlphaFoldDB" id="A0A0C9WEX3"/>
<evidence type="ECO:0000256" key="2">
    <source>
        <dbReference type="SAM" id="MobiDB-lite"/>
    </source>
</evidence>